<dbReference type="Gene3D" id="1.10.8.60">
    <property type="match status" value="1"/>
</dbReference>
<dbReference type="GO" id="GO:0009535">
    <property type="term" value="C:chloroplast thylakoid membrane"/>
    <property type="evidence" value="ECO:0007669"/>
    <property type="project" value="UniProtKB-SubCell"/>
</dbReference>
<gene>
    <name evidence="15 17" type="primary">ftsH</name>
</gene>
<dbReference type="Gene3D" id="1.20.58.760">
    <property type="entry name" value="Peptidase M41"/>
    <property type="match status" value="1"/>
</dbReference>
<keyword evidence="6 15" id="KW-0479">Metal-binding</keyword>
<comment type="subcellular location">
    <subcellularLocation>
        <location evidence="1">Membrane</location>
    </subcellularLocation>
    <subcellularLocation>
        <location evidence="15">Plastid</location>
        <location evidence="15">Chloroplast thylakoid membrane</location>
        <topology evidence="15">Multi-pass membrane protein</topology>
        <orientation evidence="15">Stromal side</orientation>
    </subcellularLocation>
</comment>
<keyword evidence="17" id="KW-0131">Cell cycle</keyword>
<keyword evidence="4 15" id="KW-0645">Protease</keyword>
<dbReference type="InterPro" id="IPR027417">
    <property type="entry name" value="P-loop_NTPase"/>
</dbReference>
<dbReference type="PANTHER" id="PTHR23076:SF139">
    <property type="entry name" value="ATP-DEPENDENT ZINC METALLOPROTEASE FTSH 2, CHLOROPLASTIC"/>
    <property type="match status" value="1"/>
</dbReference>
<feature type="binding site" evidence="15">
    <location>
        <position position="449"/>
    </location>
    <ligand>
        <name>Zn(2+)</name>
        <dbReference type="ChEBI" id="CHEBI:29105"/>
        <note>catalytic</note>
    </ligand>
</feature>
<evidence type="ECO:0000256" key="11">
    <source>
        <dbReference type="ARBA" id="ARBA00022989"/>
    </source>
</evidence>
<keyword evidence="12 15" id="KW-0482">Metalloprotease</keyword>
<dbReference type="GO" id="GO:0005524">
    <property type="term" value="F:ATP binding"/>
    <property type="evidence" value="ECO:0007669"/>
    <property type="project" value="UniProtKB-UniRule"/>
</dbReference>
<dbReference type="SMART" id="SM00382">
    <property type="entry name" value="AAA"/>
    <property type="match status" value="1"/>
</dbReference>
<evidence type="ECO:0000256" key="3">
    <source>
        <dbReference type="ARBA" id="ARBA00010550"/>
    </source>
</evidence>
<evidence type="ECO:0000256" key="6">
    <source>
        <dbReference type="ARBA" id="ARBA00022723"/>
    </source>
</evidence>
<protein>
    <recommendedName>
        <fullName evidence="15">ATP-dependent zinc metalloprotease FtsH</fullName>
        <ecNumber evidence="15">3.4.24.-</ecNumber>
    </recommendedName>
</protein>
<dbReference type="SUPFAM" id="SSF140990">
    <property type="entry name" value="FtsH protease domain-like"/>
    <property type="match status" value="1"/>
</dbReference>
<dbReference type="GO" id="GO:0004222">
    <property type="term" value="F:metalloendopeptidase activity"/>
    <property type="evidence" value="ECO:0007669"/>
    <property type="project" value="InterPro"/>
</dbReference>
<dbReference type="PROSITE" id="PS00674">
    <property type="entry name" value="AAA"/>
    <property type="match status" value="1"/>
</dbReference>
<sequence>MHKLYFLGGCYFMVIPLINGSHILIAVDGLKDNSTAPTSIITYGRFLEYIDNGWIKKVDFYNSSKFAIIEAATPESAYKLQKIGVNVPNKDVKLIRKLKDSGINFDVHTSETSTKGFEFFSFNFITISIIIGLILSGYFLVNRFSDRSNKTRRNNGGLNNPFNPFNFKQFFQTRARFDSIPVTGITFDDIAGIDEVKEEFQEIVTFLKKPERYTRVGAKIPKGVLLSGPPGTGKTLLAKAIAGEAKVPFFSCSASEFVELFVGIGASRIRDLFKRAKTKTPCIIFIDEIDAVGRQRGFGVGGGNDEREQTLNQLLTEMDGFETNNGVIVIAATNRVDILDSALLRPGRFDRQLTVGFPDAKARLAILKVHAKDKKLDKDVELQTIAKRTPGFTGADLANVLNEAAILTARYNEKAITPKRLNQALEKVAGGIPRPPMEENRYKRILAYHEVGHALTASLLEYHDPVEMVSLIPRGRTRSLTTFIPTEETLYSRNQLMSRLVSLLAGRAAEEVVFGKAEITTIAIDDIQRATALARQMVIEYGMSPLGPISFEDNQPRDIMFRTPSQTYSNDLTTLVDSMIRLHIEHAYNEAVSILQNNRLLLDRLVNQIIQKETLEGFEVRSFIAEAKPVRLLLPGSKLKQDSSVIELIREEMEDLLNTSKYVERIKNIRSQDDEEKILQDAMDEATTKVQQSKKFASKVNLNGLHDVFS</sequence>
<evidence type="ECO:0000256" key="15">
    <source>
        <dbReference type="HAMAP-Rule" id="MF_01458"/>
    </source>
</evidence>
<proteinExistence type="inferred from homology"/>
<dbReference type="InterPro" id="IPR011546">
    <property type="entry name" value="Pept_M41_FtsH_extracell"/>
</dbReference>
<evidence type="ECO:0000256" key="9">
    <source>
        <dbReference type="ARBA" id="ARBA00022833"/>
    </source>
</evidence>
<dbReference type="GO" id="GO:0006508">
    <property type="term" value="P:proteolysis"/>
    <property type="evidence" value="ECO:0007669"/>
    <property type="project" value="UniProtKB-KW"/>
</dbReference>
<comment type="similarity">
    <text evidence="2 15">In the C-terminal section; belongs to the peptidase M41 family.</text>
</comment>
<keyword evidence="7 15" id="KW-0547">Nucleotide-binding</keyword>
<feature type="binding site" evidence="15">
    <location>
        <position position="526"/>
    </location>
    <ligand>
        <name>Zn(2+)</name>
        <dbReference type="ChEBI" id="CHEBI:29105"/>
        <note>catalytic</note>
    </ligand>
</feature>
<keyword evidence="8 15" id="KW-0378">Hydrolase</keyword>
<dbReference type="FunFam" id="1.20.58.760:FF:000001">
    <property type="entry name" value="ATP-dependent zinc metalloprotease FtsH"/>
    <property type="match status" value="1"/>
</dbReference>
<keyword evidence="10 15" id="KW-0067">ATP-binding</keyword>
<dbReference type="GO" id="GO:0004176">
    <property type="term" value="F:ATP-dependent peptidase activity"/>
    <property type="evidence" value="ECO:0007669"/>
    <property type="project" value="InterPro"/>
</dbReference>
<reference evidence="17" key="2">
    <citation type="journal article" date="2019" name="Mitochondrial DNA Part B Resour">
        <title>The complete chloroplast genome of an edaphic oleaginous microalga Vischeria stellata SAG 33.83 (Eustigmatophyceae).</title>
        <authorList>
            <person name="Huang L."/>
            <person name="Gao B."/>
            <person name="Wang F."/>
            <person name="Zhao W."/>
            <person name="Zhang C."/>
        </authorList>
    </citation>
    <scope>NUCLEOTIDE SEQUENCE</scope>
    <source>
        <strain evidence="17">SAG 33.83</strain>
    </source>
</reference>
<dbReference type="InterPro" id="IPR003593">
    <property type="entry name" value="AAA+_ATPase"/>
</dbReference>
<geneLocation type="chloroplast" evidence="17"/>
<comment type="subunit">
    <text evidence="15">Homohexamer.</text>
</comment>
<dbReference type="GO" id="GO:0016887">
    <property type="term" value="F:ATP hydrolysis activity"/>
    <property type="evidence" value="ECO:0007669"/>
    <property type="project" value="UniProtKB-UniRule"/>
</dbReference>
<feature type="transmembrane region" description="Helical" evidence="15">
    <location>
        <begin position="119"/>
        <end position="141"/>
    </location>
</feature>
<dbReference type="InterPro" id="IPR003960">
    <property type="entry name" value="ATPase_AAA_CS"/>
</dbReference>
<keyword evidence="11 15" id="KW-1133">Transmembrane helix</keyword>
<dbReference type="Pfam" id="PF17862">
    <property type="entry name" value="AAA_lid_3"/>
    <property type="match status" value="1"/>
</dbReference>
<reference evidence="17" key="1">
    <citation type="submission" date="2018-11" db="EMBL/GenBank/DDBJ databases">
        <authorList>
            <person name="Huang L.D."/>
            <person name="Gao B.Y."/>
            <person name="Zhang C.W."/>
        </authorList>
    </citation>
    <scope>NUCLEOTIDE SEQUENCE</scope>
    <source>
        <strain evidence="17">SAG 33.83</strain>
    </source>
</reference>
<dbReference type="Pfam" id="PF06480">
    <property type="entry name" value="FtsH_ext"/>
    <property type="match status" value="1"/>
</dbReference>
<dbReference type="EC" id="3.4.24.-" evidence="15"/>
<dbReference type="Gene3D" id="3.40.50.300">
    <property type="entry name" value="P-loop containing nucleotide triphosphate hydrolases"/>
    <property type="match status" value="1"/>
</dbReference>
<keyword evidence="17" id="KW-0934">Plastid</keyword>
<dbReference type="SUPFAM" id="SSF52540">
    <property type="entry name" value="P-loop containing nucleoside triphosphate hydrolases"/>
    <property type="match status" value="1"/>
</dbReference>
<dbReference type="InterPro" id="IPR005936">
    <property type="entry name" value="FtsH"/>
</dbReference>
<dbReference type="GO" id="GO:0008270">
    <property type="term" value="F:zinc ion binding"/>
    <property type="evidence" value="ECO:0007669"/>
    <property type="project" value="UniProtKB-UniRule"/>
</dbReference>
<accession>A0A5P8SZW6</accession>
<evidence type="ECO:0000256" key="14">
    <source>
        <dbReference type="ARBA" id="ARBA00023136"/>
    </source>
</evidence>
<keyword evidence="9 15" id="KW-0862">Zinc</keyword>
<keyword evidence="5 15" id="KW-0812">Transmembrane</keyword>
<evidence type="ECO:0000256" key="5">
    <source>
        <dbReference type="ARBA" id="ARBA00022692"/>
    </source>
</evidence>
<comment type="similarity">
    <text evidence="3">In the N-terminal section; belongs to the AAA ATPase family.</text>
</comment>
<dbReference type="GO" id="GO:0051301">
    <property type="term" value="P:cell division"/>
    <property type="evidence" value="ECO:0007669"/>
    <property type="project" value="UniProtKB-KW"/>
</dbReference>
<dbReference type="InterPro" id="IPR037219">
    <property type="entry name" value="Peptidase_M41-like"/>
</dbReference>
<comment type="cofactor">
    <cofactor evidence="15">
        <name>Zn(2+)</name>
        <dbReference type="ChEBI" id="CHEBI:29105"/>
    </cofactor>
    <text evidence="15">Binds 1 zinc ion per subunit.</text>
</comment>
<evidence type="ECO:0000256" key="1">
    <source>
        <dbReference type="ARBA" id="ARBA00004370"/>
    </source>
</evidence>
<dbReference type="EMBL" id="MK212028">
    <property type="protein sequence ID" value="QFR99766.1"/>
    <property type="molecule type" value="Genomic_DNA"/>
</dbReference>
<evidence type="ECO:0000256" key="8">
    <source>
        <dbReference type="ARBA" id="ARBA00022801"/>
    </source>
</evidence>
<evidence type="ECO:0000259" key="16">
    <source>
        <dbReference type="SMART" id="SM00382"/>
    </source>
</evidence>
<keyword evidence="14 15" id="KW-0472">Membrane</keyword>
<keyword evidence="17" id="KW-0150">Chloroplast</keyword>
<evidence type="ECO:0000256" key="10">
    <source>
        <dbReference type="ARBA" id="ARBA00022840"/>
    </source>
</evidence>
<dbReference type="GO" id="GO:0010304">
    <property type="term" value="P:PSII associated light-harvesting complex II catabolic process"/>
    <property type="evidence" value="ECO:0007669"/>
    <property type="project" value="UniProtKB-ARBA"/>
</dbReference>
<dbReference type="NCBIfam" id="TIGR01241">
    <property type="entry name" value="FtsH_fam"/>
    <property type="match status" value="1"/>
</dbReference>
<feature type="active site" evidence="15">
    <location>
        <position position="450"/>
    </location>
</feature>
<keyword evidence="17" id="KW-0132">Cell division</keyword>
<keyword evidence="13 15" id="KW-0793">Thylakoid</keyword>
<feature type="binding site" evidence="15">
    <location>
        <begin position="228"/>
        <end position="235"/>
    </location>
    <ligand>
        <name>ATP</name>
        <dbReference type="ChEBI" id="CHEBI:30616"/>
    </ligand>
</feature>
<dbReference type="CDD" id="cd19501">
    <property type="entry name" value="RecA-like_FtsH"/>
    <property type="match status" value="1"/>
</dbReference>
<evidence type="ECO:0000256" key="4">
    <source>
        <dbReference type="ARBA" id="ARBA00022670"/>
    </source>
</evidence>
<dbReference type="Pfam" id="PF00004">
    <property type="entry name" value="AAA"/>
    <property type="match status" value="1"/>
</dbReference>
<evidence type="ECO:0000256" key="12">
    <source>
        <dbReference type="ARBA" id="ARBA00023049"/>
    </source>
</evidence>
<feature type="binding site" evidence="15">
    <location>
        <position position="453"/>
    </location>
    <ligand>
        <name>Zn(2+)</name>
        <dbReference type="ChEBI" id="CHEBI:29105"/>
        <note>catalytic</note>
    </ligand>
</feature>
<dbReference type="HAMAP" id="MF_01458">
    <property type="entry name" value="FtsH"/>
    <property type="match status" value="1"/>
</dbReference>
<dbReference type="AlphaFoldDB" id="A0A5P8SZW6"/>
<name>A0A5P8SZW6_9STRA</name>
<evidence type="ECO:0000256" key="2">
    <source>
        <dbReference type="ARBA" id="ARBA00010044"/>
    </source>
</evidence>
<organism evidence="17">
    <name type="scientific">Vischeria stellata</name>
    <dbReference type="NCBI Taxonomy" id="1104407"/>
    <lineage>
        <taxon>Eukaryota</taxon>
        <taxon>Sar</taxon>
        <taxon>Stramenopiles</taxon>
        <taxon>Ochrophyta</taxon>
        <taxon>Eustigmatophyceae</taxon>
        <taxon>Eustigmatales</taxon>
        <taxon>Chlorobotryaceae</taxon>
        <taxon>Vischeria</taxon>
    </lineage>
</organism>
<comment type="function">
    <text evidence="15">Acts as a processive, ATP-dependent zinc metallopeptidase.</text>
</comment>
<feature type="transmembrane region" description="Helical" evidence="15">
    <location>
        <begin position="6"/>
        <end position="27"/>
    </location>
</feature>
<dbReference type="FunFam" id="3.40.50.300:FF:000001">
    <property type="entry name" value="ATP-dependent zinc metalloprotease FtsH"/>
    <property type="match status" value="1"/>
</dbReference>
<feature type="domain" description="AAA+ ATPase" evidence="16">
    <location>
        <begin position="220"/>
        <end position="359"/>
    </location>
</feature>
<dbReference type="FunFam" id="1.10.8.60:FF:000001">
    <property type="entry name" value="ATP-dependent zinc metalloprotease FtsH"/>
    <property type="match status" value="1"/>
</dbReference>
<evidence type="ECO:0000256" key="13">
    <source>
        <dbReference type="ARBA" id="ARBA00023078"/>
    </source>
</evidence>
<dbReference type="InterPro" id="IPR041569">
    <property type="entry name" value="AAA_lid_3"/>
</dbReference>
<evidence type="ECO:0000256" key="7">
    <source>
        <dbReference type="ARBA" id="ARBA00022741"/>
    </source>
</evidence>
<evidence type="ECO:0000313" key="17">
    <source>
        <dbReference type="EMBL" id="QFR99766.1"/>
    </source>
</evidence>
<comment type="similarity">
    <text evidence="15">In the central section; belongs to the AAA ATPase family.</text>
</comment>
<dbReference type="InterPro" id="IPR000642">
    <property type="entry name" value="Peptidase_M41"/>
</dbReference>
<dbReference type="Pfam" id="PF01434">
    <property type="entry name" value="Peptidase_M41"/>
    <property type="match status" value="1"/>
</dbReference>
<dbReference type="PANTHER" id="PTHR23076">
    <property type="entry name" value="METALLOPROTEASE M41 FTSH"/>
    <property type="match status" value="1"/>
</dbReference>
<dbReference type="InterPro" id="IPR003959">
    <property type="entry name" value="ATPase_AAA_core"/>
</dbReference>